<protein>
    <submittedName>
        <fullName evidence="1">Uncharacterized protein</fullName>
    </submittedName>
</protein>
<dbReference type="EMBL" id="WVTD01000006">
    <property type="protein sequence ID" value="MYL98098.1"/>
    <property type="molecule type" value="Genomic_DNA"/>
</dbReference>
<name>A0A7X4GG96_9SPHN</name>
<keyword evidence="2" id="KW-1185">Reference proteome</keyword>
<gene>
    <name evidence="1" type="ORF">GR702_09980</name>
</gene>
<proteinExistence type="predicted"/>
<evidence type="ECO:0000313" key="1">
    <source>
        <dbReference type="EMBL" id="MYL98098.1"/>
    </source>
</evidence>
<accession>A0A7X4GG96</accession>
<dbReference type="RefSeq" id="WP_160985740.1">
    <property type="nucleotide sequence ID" value="NZ_WVTD01000006.1"/>
</dbReference>
<organism evidence="1 2">
    <name type="scientific">Novosphingobium silvae</name>
    <dbReference type="NCBI Taxonomy" id="2692619"/>
    <lineage>
        <taxon>Bacteria</taxon>
        <taxon>Pseudomonadati</taxon>
        <taxon>Pseudomonadota</taxon>
        <taxon>Alphaproteobacteria</taxon>
        <taxon>Sphingomonadales</taxon>
        <taxon>Sphingomonadaceae</taxon>
        <taxon>Novosphingobium</taxon>
    </lineage>
</organism>
<evidence type="ECO:0000313" key="2">
    <source>
        <dbReference type="Proteomes" id="UP000465810"/>
    </source>
</evidence>
<dbReference type="Proteomes" id="UP000465810">
    <property type="component" value="Unassembled WGS sequence"/>
</dbReference>
<sequence>MGKTIVIAAAVSFLGAVLVSLAAGMDRTPQLGSIAARAAPAAGPAVAR</sequence>
<dbReference type="AlphaFoldDB" id="A0A7X4GG96"/>
<comment type="caution">
    <text evidence="1">The sequence shown here is derived from an EMBL/GenBank/DDBJ whole genome shotgun (WGS) entry which is preliminary data.</text>
</comment>
<reference evidence="1 2" key="1">
    <citation type="submission" date="2019-12" db="EMBL/GenBank/DDBJ databases">
        <authorList>
            <person name="Feng G."/>
            <person name="Zhu H."/>
        </authorList>
    </citation>
    <scope>NUCLEOTIDE SEQUENCE [LARGE SCALE GENOMIC DNA]</scope>
    <source>
        <strain evidence="1 2">FGD1</strain>
    </source>
</reference>